<name>A0A6A5KGF5_9PLEO</name>
<dbReference type="Proteomes" id="UP000800040">
    <property type="component" value="Unassembled WGS sequence"/>
</dbReference>
<dbReference type="OrthoDB" id="3687277at2759"/>
<evidence type="ECO:0000256" key="1">
    <source>
        <dbReference type="SAM" id="MobiDB-lite"/>
    </source>
</evidence>
<accession>A0A6A5KGF5</accession>
<organism evidence="2 3">
    <name type="scientific">Decorospora gaudefroyi</name>
    <dbReference type="NCBI Taxonomy" id="184978"/>
    <lineage>
        <taxon>Eukaryota</taxon>
        <taxon>Fungi</taxon>
        <taxon>Dikarya</taxon>
        <taxon>Ascomycota</taxon>
        <taxon>Pezizomycotina</taxon>
        <taxon>Dothideomycetes</taxon>
        <taxon>Pleosporomycetidae</taxon>
        <taxon>Pleosporales</taxon>
        <taxon>Pleosporineae</taxon>
        <taxon>Pleosporaceae</taxon>
        <taxon>Decorospora</taxon>
    </lineage>
</organism>
<gene>
    <name evidence="2" type="ORF">BDW02DRAFT_597498</name>
</gene>
<feature type="compositionally biased region" description="Polar residues" evidence="1">
    <location>
        <begin position="28"/>
        <end position="44"/>
    </location>
</feature>
<dbReference type="EMBL" id="ML975290">
    <property type="protein sequence ID" value="KAF1835240.1"/>
    <property type="molecule type" value="Genomic_DNA"/>
</dbReference>
<dbReference type="AlphaFoldDB" id="A0A6A5KGF5"/>
<evidence type="ECO:0000313" key="2">
    <source>
        <dbReference type="EMBL" id="KAF1835240.1"/>
    </source>
</evidence>
<feature type="region of interest" description="Disordered" evidence="1">
    <location>
        <begin position="51"/>
        <end position="74"/>
    </location>
</feature>
<protein>
    <submittedName>
        <fullName evidence="2">Uncharacterized protein</fullName>
    </submittedName>
</protein>
<proteinExistence type="predicted"/>
<sequence length="159" mass="16690">MSSPTQPPTKPSLTLSLSLPLSKPTLQRAYTTSPSHQRACTPRTSHGFIPLHTATPDHVSPQEETNDAASTSTRDYFSIRRTDMVLPSPNPAPYEAHGFLPLCSVSAAVGVCAEDYFSVGACGDGTGATACRDVAVLEEDGQSPTAKASFAPHMDDAGT</sequence>
<keyword evidence="3" id="KW-1185">Reference proteome</keyword>
<reference evidence="2" key="1">
    <citation type="submission" date="2020-01" db="EMBL/GenBank/DDBJ databases">
        <authorList>
            <consortium name="DOE Joint Genome Institute"/>
            <person name="Haridas S."/>
            <person name="Albert R."/>
            <person name="Binder M."/>
            <person name="Bloem J."/>
            <person name="Labutti K."/>
            <person name="Salamov A."/>
            <person name="Andreopoulos B."/>
            <person name="Baker S.E."/>
            <person name="Barry K."/>
            <person name="Bills G."/>
            <person name="Bluhm B.H."/>
            <person name="Cannon C."/>
            <person name="Castanera R."/>
            <person name="Culley D.E."/>
            <person name="Daum C."/>
            <person name="Ezra D."/>
            <person name="Gonzalez J.B."/>
            <person name="Henrissat B."/>
            <person name="Kuo A."/>
            <person name="Liang C."/>
            <person name="Lipzen A."/>
            <person name="Lutzoni F."/>
            <person name="Magnuson J."/>
            <person name="Mondo S."/>
            <person name="Nolan M."/>
            <person name="Ohm R."/>
            <person name="Pangilinan J."/>
            <person name="Park H.-J."/>
            <person name="Ramirez L."/>
            <person name="Alfaro M."/>
            <person name="Sun H."/>
            <person name="Tritt A."/>
            <person name="Yoshinaga Y."/>
            <person name="Zwiers L.-H."/>
            <person name="Turgeon B.G."/>
            <person name="Goodwin S.B."/>
            <person name="Spatafora J.W."/>
            <person name="Crous P.W."/>
            <person name="Grigoriev I.V."/>
        </authorList>
    </citation>
    <scope>NUCLEOTIDE SEQUENCE</scope>
    <source>
        <strain evidence="2">P77</strain>
    </source>
</reference>
<evidence type="ECO:0000313" key="3">
    <source>
        <dbReference type="Proteomes" id="UP000800040"/>
    </source>
</evidence>
<feature type="region of interest" description="Disordered" evidence="1">
    <location>
        <begin position="27"/>
        <end position="46"/>
    </location>
</feature>